<dbReference type="InterPro" id="IPR007048">
    <property type="entry name" value="IraD/Gp25-like"/>
</dbReference>
<name>A0ABS4E2D8_9HYPH</name>
<feature type="domain" description="IraD/Gp25-like" evidence="1">
    <location>
        <begin position="21"/>
        <end position="81"/>
    </location>
</feature>
<dbReference type="SUPFAM" id="SSF160719">
    <property type="entry name" value="gpW/gp25-like"/>
    <property type="match status" value="1"/>
</dbReference>
<sequence>MTGIDRRTGRSIDNLTSAYQGVEVILTTRLSSRVMRREFGAGVVELLGRAVTPSLFTSWMQLVATAIDIWEPRLAVRRIVPSGTVDQIRLGQVGILIEADYRPRGHLGDFTVERVVGFTIGLGRGVTVSGT</sequence>
<proteinExistence type="predicted"/>
<evidence type="ECO:0000259" key="1">
    <source>
        <dbReference type="Pfam" id="PF04965"/>
    </source>
</evidence>
<gene>
    <name evidence="2" type="ORF">J2Z17_003574</name>
</gene>
<accession>A0ABS4E2D8</accession>
<evidence type="ECO:0000313" key="2">
    <source>
        <dbReference type="EMBL" id="MBP1852119.1"/>
    </source>
</evidence>
<dbReference type="Proteomes" id="UP000759443">
    <property type="component" value="Unassembled WGS sequence"/>
</dbReference>
<dbReference type="Pfam" id="PF04965">
    <property type="entry name" value="GPW_gp25"/>
    <property type="match status" value="1"/>
</dbReference>
<organism evidence="2 3">
    <name type="scientific">Rhizobium halophytocola</name>
    <dbReference type="NCBI Taxonomy" id="735519"/>
    <lineage>
        <taxon>Bacteria</taxon>
        <taxon>Pseudomonadati</taxon>
        <taxon>Pseudomonadota</taxon>
        <taxon>Alphaproteobacteria</taxon>
        <taxon>Hyphomicrobiales</taxon>
        <taxon>Rhizobiaceae</taxon>
        <taxon>Rhizobium/Agrobacterium group</taxon>
        <taxon>Rhizobium</taxon>
    </lineage>
</organism>
<dbReference type="Gene3D" id="3.10.450.40">
    <property type="match status" value="1"/>
</dbReference>
<comment type="caution">
    <text evidence="2">The sequence shown here is derived from an EMBL/GenBank/DDBJ whole genome shotgun (WGS) entry which is preliminary data.</text>
</comment>
<dbReference type="EMBL" id="JAGGJU010000010">
    <property type="protein sequence ID" value="MBP1852119.1"/>
    <property type="molecule type" value="Genomic_DNA"/>
</dbReference>
<protein>
    <submittedName>
        <fullName evidence="2">Phage baseplate assembly protein W</fullName>
    </submittedName>
</protein>
<reference evidence="2 3" key="1">
    <citation type="submission" date="2021-03" db="EMBL/GenBank/DDBJ databases">
        <title>Genomic Encyclopedia of Type Strains, Phase IV (KMG-IV): sequencing the most valuable type-strain genomes for metagenomic binning, comparative biology and taxonomic classification.</title>
        <authorList>
            <person name="Goeker M."/>
        </authorList>
    </citation>
    <scope>NUCLEOTIDE SEQUENCE [LARGE SCALE GENOMIC DNA]</scope>
    <source>
        <strain evidence="2 3">DSM 21600</strain>
    </source>
</reference>
<evidence type="ECO:0000313" key="3">
    <source>
        <dbReference type="Proteomes" id="UP000759443"/>
    </source>
</evidence>
<keyword evidence="3" id="KW-1185">Reference proteome</keyword>
<dbReference type="RefSeq" id="WP_209946968.1">
    <property type="nucleotide sequence ID" value="NZ_JAGGJU010000010.1"/>
</dbReference>